<dbReference type="PANTHER" id="PTHR24067">
    <property type="entry name" value="UBIQUITIN-CONJUGATING ENZYME E2"/>
    <property type="match status" value="1"/>
</dbReference>
<feature type="compositionally biased region" description="Polar residues" evidence="8">
    <location>
        <begin position="188"/>
        <end position="207"/>
    </location>
</feature>
<keyword evidence="5 7" id="KW-0067">ATP-binding</keyword>
<feature type="compositionally biased region" description="Basic residues" evidence="8">
    <location>
        <begin position="273"/>
        <end position="283"/>
    </location>
</feature>
<dbReference type="PROSITE" id="PS00183">
    <property type="entry name" value="UBC_1"/>
    <property type="match status" value="1"/>
</dbReference>
<dbReference type="InterPro" id="IPR050113">
    <property type="entry name" value="Ub_conjugating_enzyme"/>
</dbReference>
<dbReference type="PROSITE" id="PS50127">
    <property type="entry name" value="UBC_2"/>
    <property type="match status" value="1"/>
</dbReference>
<dbReference type="InterPro" id="IPR000608">
    <property type="entry name" value="UBC"/>
</dbReference>
<sequence length="283" mass="30900">MATNENLPPNVIKQLAKELKSLDESPPEGIKVGVNDDDFSIIYADIEGPGKNFGHADGTPYENGIFRMKLLLPHDFPQLPPQGILNRTFCILLFSCLRHFLCKIFHPNISSDGKICVNTLKRDWNPSLGLRHVLVVVRCLLIEPFPESALNEQAAKMLLENYEDYSKHARLITGIYAKPKPKHKSGPISESTTALNVDQSSNTSVATSGGVVDLKNTTAPSAEVHPNNADQVISETGASAPPVTSSTKQKSTVGGVNRKEGVVAKPLAEKKKMDARKKSLKRL</sequence>
<proteinExistence type="inferred from homology"/>
<organism evidence="10 11">
    <name type="scientific">Linum tenue</name>
    <dbReference type="NCBI Taxonomy" id="586396"/>
    <lineage>
        <taxon>Eukaryota</taxon>
        <taxon>Viridiplantae</taxon>
        <taxon>Streptophyta</taxon>
        <taxon>Embryophyta</taxon>
        <taxon>Tracheophyta</taxon>
        <taxon>Spermatophyta</taxon>
        <taxon>Magnoliopsida</taxon>
        <taxon>eudicotyledons</taxon>
        <taxon>Gunneridae</taxon>
        <taxon>Pentapetalae</taxon>
        <taxon>rosids</taxon>
        <taxon>fabids</taxon>
        <taxon>Malpighiales</taxon>
        <taxon>Linaceae</taxon>
        <taxon>Linum</taxon>
    </lineage>
</organism>
<evidence type="ECO:0000313" key="11">
    <source>
        <dbReference type="Proteomes" id="UP001154282"/>
    </source>
</evidence>
<gene>
    <name evidence="10" type="ORF">LITE_LOCUS285</name>
</gene>
<protein>
    <recommendedName>
        <fullName evidence="1">E2 ubiquitin-conjugating enzyme</fullName>
        <ecNumber evidence="1">2.3.2.23</ecNumber>
    </recommendedName>
</protein>
<evidence type="ECO:0000313" key="10">
    <source>
        <dbReference type="EMBL" id="CAI0374620.1"/>
    </source>
</evidence>
<dbReference type="CDD" id="cd23804">
    <property type="entry name" value="UBCc_UBE2S"/>
    <property type="match status" value="1"/>
</dbReference>
<dbReference type="InterPro" id="IPR016135">
    <property type="entry name" value="UBQ-conjugating_enzyme/RWD"/>
</dbReference>
<dbReference type="EMBL" id="CAMGYJ010000002">
    <property type="protein sequence ID" value="CAI0374620.1"/>
    <property type="molecule type" value="Genomic_DNA"/>
</dbReference>
<dbReference type="GO" id="GO:0061631">
    <property type="term" value="F:ubiquitin conjugating enzyme activity"/>
    <property type="evidence" value="ECO:0007669"/>
    <property type="project" value="UniProtKB-EC"/>
</dbReference>
<evidence type="ECO:0000256" key="3">
    <source>
        <dbReference type="ARBA" id="ARBA00022741"/>
    </source>
</evidence>
<feature type="domain" description="UBC core" evidence="9">
    <location>
        <begin position="10"/>
        <end position="178"/>
    </location>
</feature>
<keyword evidence="4 7" id="KW-0833">Ubl conjugation pathway</keyword>
<evidence type="ECO:0000259" key="9">
    <source>
        <dbReference type="PROSITE" id="PS50127"/>
    </source>
</evidence>
<comment type="caution">
    <text evidence="10">The sequence shown here is derived from an EMBL/GenBank/DDBJ whole genome shotgun (WGS) entry which is preliminary data.</text>
</comment>
<dbReference type="AlphaFoldDB" id="A0AAV0GNQ2"/>
<dbReference type="SMART" id="SM00212">
    <property type="entry name" value="UBCc"/>
    <property type="match status" value="1"/>
</dbReference>
<dbReference type="EC" id="2.3.2.23" evidence="1"/>
<feature type="region of interest" description="Disordered" evidence="8">
    <location>
        <begin position="181"/>
        <end position="211"/>
    </location>
</feature>
<reference evidence="10" key="1">
    <citation type="submission" date="2022-08" db="EMBL/GenBank/DDBJ databases">
        <authorList>
            <person name="Gutierrez-Valencia J."/>
        </authorList>
    </citation>
    <scope>NUCLEOTIDE SEQUENCE</scope>
</reference>
<keyword evidence="2" id="KW-0808">Transferase</keyword>
<dbReference type="Pfam" id="PF00179">
    <property type="entry name" value="UQ_con"/>
    <property type="match status" value="1"/>
</dbReference>
<dbReference type="Gene3D" id="3.10.110.10">
    <property type="entry name" value="Ubiquitin Conjugating Enzyme"/>
    <property type="match status" value="1"/>
</dbReference>
<evidence type="ECO:0000256" key="7">
    <source>
        <dbReference type="RuleBase" id="RU362109"/>
    </source>
</evidence>
<dbReference type="SUPFAM" id="SSF54495">
    <property type="entry name" value="UBC-like"/>
    <property type="match status" value="1"/>
</dbReference>
<dbReference type="GO" id="GO:0005524">
    <property type="term" value="F:ATP binding"/>
    <property type="evidence" value="ECO:0007669"/>
    <property type="project" value="UniProtKB-UniRule"/>
</dbReference>
<name>A0AAV0GNQ2_9ROSI</name>
<dbReference type="InterPro" id="IPR023313">
    <property type="entry name" value="UBQ-conjugating_AS"/>
</dbReference>
<accession>A0AAV0GNQ2</accession>
<keyword evidence="11" id="KW-1185">Reference proteome</keyword>
<keyword evidence="3 7" id="KW-0547">Nucleotide-binding</keyword>
<evidence type="ECO:0000256" key="8">
    <source>
        <dbReference type="SAM" id="MobiDB-lite"/>
    </source>
</evidence>
<comment type="similarity">
    <text evidence="7">Belongs to the ubiquitin-conjugating enzyme family.</text>
</comment>
<evidence type="ECO:0000256" key="6">
    <source>
        <dbReference type="PROSITE-ProRule" id="PRU10133"/>
    </source>
</evidence>
<evidence type="ECO:0000256" key="5">
    <source>
        <dbReference type="ARBA" id="ARBA00022840"/>
    </source>
</evidence>
<evidence type="ECO:0000256" key="2">
    <source>
        <dbReference type="ARBA" id="ARBA00022679"/>
    </source>
</evidence>
<evidence type="ECO:0000256" key="4">
    <source>
        <dbReference type="ARBA" id="ARBA00022786"/>
    </source>
</evidence>
<dbReference type="Proteomes" id="UP001154282">
    <property type="component" value="Unassembled WGS sequence"/>
</dbReference>
<feature type="active site" description="Glycyl thioester intermediate" evidence="6">
    <location>
        <position position="116"/>
    </location>
</feature>
<feature type="region of interest" description="Disordered" evidence="8">
    <location>
        <begin position="234"/>
        <end position="283"/>
    </location>
</feature>
<feature type="compositionally biased region" description="Basic and acidic residues" evidence="8">
    <location>
        <begin position="257"/>
        <end position="272"/>
    </location>
</feature>
<feature type="compositionally biased region" description="Polar residues" evidence="8">
    <location>
        <begin position="234"/>
        <end position="254"/>
    </location>
</feature>
<evidence type="ECO:0000256" key="1">
    <source>
        <dbReference type="ARBA" id="ARBA00012486"/>
    </source>
</evidence>
<dbReference type="FunFam" id="3.10.110.10:FF:000031">
    <property type="entry name" value="Ubiquitin-conjugating enzyme E2 22"/>
    <property type="match status" value="1"/>
</dbReference>